<evidence type="ECO:0000313" key="3">
    <source>
        <dbReference type="Proteomes" id="UP001154282"/>
    </source>
</evidence>
<evidence type="ECO:0000256" key="1">
    <source>
        <dbReference type="SAM" id="MobiDB-lite"/>
    </source>
</evidence>
<dbReference type="Proteomes" id="UP001154282">
    <property type="component" value="Unassembled WGS sequence"/>
</dbReference>
<organism evidence="2 3">
    <name type="scientific">Linum tenue</name>
    <dbReference type="NCBI Taxonomy" id="586396"/>
    <lineage>
        <taxon>Eukaryota</taxon>
        <taxon>Viridiplantae</taxon>
        <taxon>Streptophyta</taxon>
        <taxon>Embryophyta</taxon>
        <taxon>Tracheophyta</taxon>
        <taxon>Spermatophyta</taxon>
        <taxon>Magnoliopsida</taxon>
        <taxon>eudicotyledons</taxon>
        <taxon>Gunneridae</taxon>
        <taxon>Pentapetalae</taxon>
        <taxon>rosids</taxon>
        <taxon>fabids</taxon>
        <taxon>Malpighiales</taxon>
        <taxon>Linaceae</taxon>
        <taxon>Linum</taxon>
    </lineage>
</organism>
<protein>
    <submittedName>
        <fullName evidence="2">Uncharacterized protein</fullName>
    </submittedName>
</protein>
<reference evidence="2" key="1">
    <citation type="submission" date="2022-08" db="EMBL/GenBank/DDBJ databases">
        <authorList>
            <person name="Gutierrez-Valencia J."/>
        </authorList>
    </citation>
    <scope>NUCLEOTIDE SEQUENCE</scope>
</reference>
<gene>
    <name evidence="2" type="ORF">LITE_LOCUS43077</name>
</gene>
<evidence type="ECO:0000313" key="2">
    <source>
        <dbReference type="EMBL" id="CAI0544129.1"/>
    </source>
</evidence>
<sequence>MPVLRQTRPHCEAMFPTSSTTTHPGASHQPLSSSFRVSSWWFLAHGLGSNSSRHERLRQPCLILRLQWPG</sequence>
<feature type="region of interest" description="Disordered" evidence="1">
    <location>
        <begin position="1"/>
        <end position="30"/>
    </location>
</feature>
<name>A0AAV0QGF2_9ROSI</name>
<dbReference type="AlphaFoldDB" id="A0AAV0QGF2"/>
<feature type="compositionally biased region" description="Polar residues" evidence="1">
    <location>
        <begin position="16"/>
        <end position="30"/>
    </location>
</feature>
<accession>A0AAV0QGF2</accession>
<comment type="caution">
    <text evidence="2">The sequence shown here is derived from an EMBL/GenBank/DDBJ whole genome shotgun (WGS) entry which is preliminary data.</text>
</comment>
<proteinExistence type="predicted"/>
<dbReference type="EMBL" id="CAMGYJ010000009">
    <property type="protein sequence ID" value="CAI0544129.1"/>
    <property type="molecule type" value="Genomic_DNA"/>
</dbReference>
<keyword evidence="3" id="KW-1185">Reference proteome</keyword>